<keyword evidence="1" id="KW-1133">Transmembrane helix</keyword>
<dbReference type="RefSeq" id="WP_343877163.1">
    <property type="nucleotide sequence ID" value="NZ_BAAAIJ010000002.1"/>
</dbReference>
<evidence type="ECO:0000313" key="2">
    <source>
        <dbReference type="EMBL" id="MFD1845153.1"/>
    </source>
</evidence>
<sequence>MKHASRHPVLSTTGTLRAISLFALSAGLWWGWFAWDTEYDVDPATGSVSGPYEWWQVGGCILAWAGLGWIGNRMLHPAAVVTVMPVAFTTAFAISAGHMDDSGLWIVGAILIIAGTTIVTTLFVALLNWRTPVNGQTPLNAQPSLDAQTRPS</sequence>
<protein>
    <recommendedName>
        <fullName evidence="4">SPW repeat-containing protein</fullName>
    </recommendedName>
</protein>
<feature type="transmembrane region" description="Helical" evidence="1">
    <location>
        <begin position="78"/>
        <end position="98"/>
    </location>
</feature>
<accession>A0ABW4Q3J4</accession>
<keyword evidence="1" id="KW-0812">Transmembrane</keyword>
<feature type="transmembrane region" description="Helical" evidence="1">
    <location>
        <begin position="12"/>
        <end position="32"/>
    </location>
</feature>
<dbReference type="Proteomes" id="UP001597307">
    <property type="component" value="Unassembled WGS sequence"/>
</dbReference>
<evidence type="ECO:0008006" key="4">
    <source>
        <dbReference type="Google" id="ProtNLM"/>
    </source>
</evidence>
<gene>
    <name evidence="2" type="ORF">ACFSFX_00895</name>
</gene>
<organism evidence="2 3">
    <name type="scientific">Arthrobacter flavus</name>
    <dbReference type="NCBI Taxonomy" id="95172"/>
    <lineage>
        <taxon>Bacteria</taxon>
        <taxon>Bacillati</taxon>
        <taxon>Actinomycetota</taxon>
        <taxon>Actinomycetes</taxon>
        <taxon>Micrococcales</taxon>
        <taxon>Micrococcaceae</taxon>
        <taxon>Arthrobacter</taxon>
    </lineage>
</organism>
<keyword evidence="3" id="KW-1185">Reference proteome</keyword>
<comment type="caution">
    <text evidence="2">The sequence shown here is derived from an EMBL/GenBank/DDBJ whole genome shotgun (WGS) entry which is preliminary data.</text>
</comment>
<name>A0ABW4Q3J4_9MICC</name>
<reference evidence="3" key="1">
    <citation type="journal article" date="2019" name="Int. J. Syst. Evol. Microbiol.">
        <title>The Global Catalogue of Microorganisms (GCM) 10K type strain sequencing project: providing services to taxonomists for standard genome sequencing and annotation.</title>
        <authorList>
            <consortium name="The Broad Institute Genomics Platform"/>
            <consortium name="The Broad Institute Genome Sequencing Center for Infectious Disease"/>
            <person name="Wu L."/>
            <person name="Ma J."/>
        </authorList>
    </citation>
    <scope>NUCLEOTIDE SEQUENCE [LARGE SCALE GENOMIC DNA]</scope>
    <source>
        <strain evidence="3">JCM 11496</strain>
    </source>
</reference>
<proteinExistence type="predicted"/>
<evidence type="ECO:0000256" key="1">
    <source>
        <dbReference type="SAM" id="Phobius"/>
    </source>
</evidence>
<feature type="transmembrane region" description="Helical" evidence="1">
    <location>
        <begin position="104"/>
        <end position="127"/>
    </location>
</feature>
<keyword evidence="1" id="KW-0472">Membrane</keyword>
<feature type="transmembrane region" description="Helical" evidence="1">
    <location>
        <begin position="52"/>
        <end position="71"/>
    </location>
</feature>
<dbReference type="EMBL" id="JBHUGA010000002">
    <property type="protein sequence ID" value="MFD1845153.1"/>
    <property type="molecule type" value="Genomic_DNA"/>
</dbReference>
<evidence type="ECO:0000313" key="3">
    <source>
        <dbReference type="Proteomes" id="UP001597307"/>
    </source>
</evidence>